<name>W6MC85_9GAMM</name>
<reference evidence="1" key="1">
    <citation type="submission" date="2013-07" db="EMBL/GenBank/DDBJ databases">
        <authorList>
            <person name="McIlroy S."/>
        </authorList>
    </citation>
    <scope>NUCLEOTIDE SEQUENCE [LARGE SCALE GENOMIC DNA]</scope>
    <source>
        <strain evidence="1">Run_A_D11</strain>
    </source>
</reference>
<dbReference type="EMBL" id="CBTJ020000114">
    <property type="protein sequence ID" value="CDI04694.1"/>
    <property type="molecule type" value="Genomic_DNA"/>
</dbReference>
<accession>W6MC85</accession>
<sequence>MTTEELYRSTFKVFPNLRPLRRLSYNRAPGTHDCILDIRWLLRPYPLQVVDSLVGYWLLGNVQKFCQAISAIRQQSVGYGRKESAKIVVAGDHQTLRCYPTLPITAGITDRNQFQNAGAIPQEFDVEIIVTKNIMP</sequence>
<organism evidence="1 2">
    <name type="scientific">Candidatus Competibacter denitrificans Run_A_D11</name>
    <dbReference type="NCBI Taxonomy" id="1400863"/>
    <lineage>
        <taxon>Bacteria</taxon>
        <taxon>Pseudomonadati</taxon>
        <taxon>Pseudomonadota</taxon>
        <taxon>Gammaproteobacteria</taxon>
        <taxon>Candidatus Competibacteraceae</taxon>
        <taxon>Candidatus Competibacter</taxon>
    </lineage>
</organism>
<dbReference type="AlphaFoldDB" id="W6MC85"/>
<protein>
    <submittedName>
        <fullName evidence="1">Uncharacterized protein</fullName>
    </submittedName>
</protein>
<proteinExistence type="predicted"/>
<evidence type="ECO:0000313" key="1">
    <source>
        <dbReference type="EMBL" id="CDI04694.1"/>
    </source>
</evidence>
<comment type="caution">
    <text evidence="1">The sequence shown here is derived from an EMBL/GenBank/DDBJ whole genome shotgun (WGS) entry which is preliminary data.</text>
</comment>
<keyword evidence="2" id="KW-1185">Reference proteome</keyword>
<evidence type="ECO:0000313" key="2">
    <source>
        <dbReference type="Proteomes" id="UP000035760"/>
    </source>
</evidence>
<reference evidence="1" key="2">
    <citation type="submission" date="2014-03" db="EMBL/GenBank/DDBJ databases">
        <title>Candidatus Competibacter-lineage genomes retrieved from metagenomes reveal functional metabolic diversity.</title>
        <authorList>
            <person name="McIlroy S.J."/>
            <person name="Albertsen M."/>
            <person name="Andresen E.K."/>
            <person name="Saunders A.M."/>
            <person name="Kristiansen R."/>
            <person name="Stokholm-Bjerregaard M."/>
            <person name="Nielsen K.L."/>
            <person name="Nielsen P.H."/>
        </authorList>
    </citation>
    <scope>NUCLEOTIDE SEQUENCE</scope>
    <source>
        <strain evidence="1">Run_A_D11</strain>
    </source>
</reference>
<dbReference type="Proteomes" id="UP000035760">
    <property type="component" value="Unassembled WGS sequence"/>
</dbReference>
<gene>
    <name evidence="1" type="ORF">BN873_p20075</name>
</gene>